<dbReference type="GO" id="GO:0030424">
    <property type="term" value="C:axon"/>
    <property type="evidence" value="ECO:0007669"/>
    <property type="project" value="TreeGrafter"/>
</dbReference>
<comment type="subcellular location">
    <subcellularLocation>
        <location evidence="1">Cell membrane</location>
        <topology evidence="1">Multi-pass membrane protein</topology>
    </subcellularLocation>
</comment>
<keyword evidence="4 8" id="KW-1133">Transmembrane helix</keyword>
<name>A0A2J7QY60_9NEOP</name>
<evidence type="ECO:0000313" key="9">
    <source>
        <dbReference type="EMBL" id="PNF33530.1"/>
    </source>
</evidence>
<dbReference type="FunCoup" id="A0A2J7QY60">
    <property type="interactions" value="54"/>
</dbReference>
<feature type="transmembrane region" description="Helical" evidence="8">
    <location>
        <begin position="30"/>
        <end position="54"/>
    </location>
</feature>
<dbReference type="InParanoid" id="A0A2J7QY60"/>
<evidence type="ECO:0000256" key="6">
    <source>
        <dbReference type="ARBA" id="ARBA00023170"/>
    </source>
</evidence>
<dbReference type="AlphaFoldDB" id="A0A2J7QY60"/>
<dbReference type="GO" id="GO:0043025">
    <property type="term" value="C:neuronal cell body"/>
    <property type="evidence" value="ECO:0007669"/>
    <property type="project" value="TreeGrafter"/>
</dbReference>
<feature type="transmembrane region" description="Helical" evidence="8">
    <location>
        <begin position="126"/>
        <end position="150"/>
    </location>
</feature>
<keyword evidence="2" id="KW-1003">Cell membrane</keyword>
<feature type="transmembrane region" description="Helical" evidence="8">
    <location>
        <begin position="170"/>
        <end position="192"/>
    </location>
</feature>
<evidence type="ECO:0000256" key="7">
    <source>
        <dbReference type="ARBA" id="ARBA00023224"/>
    </source>
</evidence>
<reference evidence="9 10" key="1">
    <citation type="submission" date="2017-12" db="EMBL/GenBank/DDBJ databases">
        <title>Hemimetabolous genomes reveal molecular basis of termite eusociality.</title>
        <authorList>
            <person name="Harrison M.C."/>
            <person name="Jongepier E."/>
            <person name="Robertson H.M."/>
            <person name="Arning N."/>
            <person name="Bitard-Feildel T."/>
            <person name="Chao H."/>
            <person name="Childers C.P."/>
            <person name="Dinh H."/>
            <person name="Doddapaneni H."/>
            <person name="Dugan S."/>
            <person name="Gowin J."/>
            <person name="Greiner C."/>
            <person name="Han Y."/>
            <person name="Hu H."/>
            <person name="Hughes D.S.T."/>
            <person name="Huylmans A.-K."/>
            <person name="Kemena C."/>
            <person name="Kremer L.P.M."/>
            <person name="Lee S.L."/>
            <person name="Lopez-Ezquerra A."/>
            <person name="Mallet L."/>
            <person name="Monroy-Kuhn J.M."/>
            <person name="Moser A."/>
            <person name="Murali S.C."/>
            <person name="Muzny D.M."/>
            <person name="Otani S."/>
            <person name="Piulachs M.-D."/>
            <person name="Poelchau M."/>
            <person name="Qu J."/>
            <person name="Schaub F."/>
            <person name="Wada-Katsumata A."/>
            <person name="Worley K.C."/>
            <person name="Xie Q."/>
            <person name="Ylla G."/>
            <person name="Poulsen M."/>
            <person name="Gibbs R.A."/>
            <person name="Schal C."/>
            <person name="Richards S."/>
            <person name="Belles X."/>
            <person name="Korb J."/>
            <person name="Bornberg-Bauer E."/>
        </authorList>
    </citation>
    <scope>NUCLEOTIDE SEQUENCE [LARGE SCALE GENOMIC DNA]</scope>
    <source>
        <tissue evidence="9">Whole body</tissue>
    </source>
</reference>
<dbReference type="Proteomes" id="UP000235965">
    <property type="component" value="Unassembled WGS sequence"/>
</dbReference>
<comment type="caution">
    <text evidence="9">The sequence shown here is derived from an EMBL/GenBank/DDBJ whole genome shotgun (WGS) entry which is preliminary data.</text>
</comment>
<keyword evidence="5 8" id="KW-0472">Membrane</keyword>
<keyword evidence="3 8" id="KW-0812">Transmembrane</keyword>
<dbReference type="GO" id="GO:0005886">
    <property type="term" value="C:plasma membrane"/>
    <property type="evidence" value="ECO:0007669"/>
    <property type="project" value="UniProtKB-SubCell"/>
</dbReference>
<keyword evidence="6" id="KW-0675">Receptor</keyword>
<dbReference type="GO" id="GO:0050909">
    <property type="term" value="P:sensory perception of taste"/>
    <property type="evidence" value="ECO:0007669"/>
    <property type="project" value="InterPro"/>
</dbReference>
<evidence type="ECO:0000256" key="4">
    <source>
        <dbReference type="ARBA" id="ARBA00022989"/>
    </source>
</evidence>
<evidence type="ECO:0000256" key="2">
    <source>
        <dbReference type="ARBA" id="ARBA00022475"/>
    </source>
</evidence>
<dbReference type="PANTHER" id="PTHR21143">
    <property type="entry name" value="INVERTEBRATE GUSTATORY RECEPTOR"/>
    <property type="match status" value="1"/>
</dbReference>
<accession>A0A2J7QY60</accession>
<dbReference type="GO" id="GO:0008049">
    <property type="term" value="P:male courtship behavior"/>
    <property type="evidence" value="ECO:0007669"/>
    <property type="project" value="TreeGrafter"/>
</dbReference>
<evidence type="ECO:0000256" key="5">
    <source>
        <dbReference type="ARBA" id="ARBA00023136"/>
    </source>
</evidence>
<gene>
    <name evidence="9" type="ORF">B7P43_G17599</name>
</gene>
<keyword evidence="10" id="KW-1185">Reference proteome</keyword>
<dbReference type="EMBL" id="NEVH01009134">
    <property type="protein sequence ID" value="PNF33530.1"/>
    <property type="molecule type" value="Genomic_DNA"/>
</dbReference>
<dbReference type="PANTHER" id="PTHR21143:SF133">
    <property type="entry name" value="GUSTATORY AND PHEROMONE RECEPTOR 32A-RELATED"/>
    <property type="match status" value="1"/>
</dbReference>
<keyword evidence="7" id="KW-0807">Transducer</keyword>
<organism evidence="9 10">
    <name type="scientific">Cryptotermes secundus</name>
    <dbReference type="NCBI Taxonomy" id="105785"/>
    <lineage>
        <taxon>Eukaryota</taxon>
        <taxon>Metazoa</taxon>
        <taxon>Ecdysozoa</taxon>
        <taxon>Arthropoda</taxon>
        <taxon>Hexapoda</taxon>
        <taxon>Insecta</taxon>
        <taxon>Pterygota</taxon>
        <taxon>Neoptera</taxon>
        <taxon>Polyneoptera</taxon>
        <taxon>Dictyoptera</taxon>
        <taxon>Blattodea</taxon>
        <taxon>Blattoidea</taxon>
        <taxon>Termitoidae</taxon>
        <taxon>Kalotermitidae</taxon>
        <taxon>Cryptotermitinae</taxon>
        <taxon>Cryptotermes</taxon>
    </lineage>
</organism>
<evidence type="ECO:0000256" key="1">
    <source>
        <dbReference type="ARBA" id="ARBA00004651"/>
    </source>
</evidence>
<protein>
    <recommendedName>
        <fullName evidence="11">Gustatory receptor</fullName>
    </recommendedName>
</protein>
<evidence type="ECO:0008006" key="11">
    <source>
        <dbReference type="Google" id="ProtNLM"/>
    </source>
</evidence>
<evidence type="ECO:0000256" key="8">
    <source>
        <dbReference type="SAM" id="Phobius"/>
    </source>
</evidence>
<evidence type="ECO:0000256" key="3">
    <source>
        <dbReference type="ARBA" id="ARBA00022692"/>
    </source>
</evidence>
<dbReference type="Pfam" id="PF08395">
    <property type="entry name" value="7tm_7"/>
    <property type="match status" value="1"/>
</dbReference>
<dbReference type="GO" id="GO:0007165">
    <property type="term" value="P:signal transduction"/>
    <property type="evidence" value="ECO:0007669"/>
    <property type="project" value="UniProtKB-KW"/>
</dbReference>
<evidence type="ECO:0000313" key="10">
    <source>
        <dbReference type="Proteomes" id="UP000235965"/>
    </source>
</evidence>
<dbReference type="GO" id="GO:0007635">
    <property type="term" value="P:chemosensory behavior"/>
    <property type="evidence" value="ECO:0007669"/>
    <property type="project" value="TreeGrafter"/>
</dbReference>
<feature type="transmembrane region" description="Helical" evidence="8">
    <location>
        <begin position="239"/>
        <end position="259"/>
    </location>
</feature>
<sequence>MVLISTILTLTYFSIYIVLRDIRFGIIGDIFFQIFTKILNTLGIFHFLNLVLLLRNRYKYLNSVLESSALTPRNVTNLNYCNTKYVTPIDTFTMKPSVTELRDNSMSSRRQHVRNMRIIYSQLHDVTNLINSTYGISLLCALVWVFISVISGVNCAIEFDHNNHFYALEAVLWSIFCAALMTVMTVSCSLAVNECSRSPVIVQKIMLRDDIDSEVMKELGMMFTQFQTMKIGFSACGMFRIDLSFLCGIFGATFSYLIIVSQL</sequence>
<dbReference type="GO" id="GO:0030425">
    <property type="term" value="C:dendrite"/>
    <property type="evidence" value="ECO:0007669"/>
    <property type="project" value="TreeGrafter"/>
</dbReference>
<dbReference type="InterPro" id="IPR013604">
    <property type="entry name" value="7TM_chemorcpt"/>
</dbReference>
<proteinExistence type="predicted"/>